<evidence type="ECO:0000313" key="3">
    <source>
        <dbReference type="Proteomes" id="UP001279734"/>
    </source>
</evidence>
<dbReference type="Proteomes" id="UP001279734">
    <property type="component" value="Unassembled WGS sequence"/>
</dbReference>
<feature type="compositionally biased region" description="Acidic residues" evidence="1">
    <location>
        <begin position="83"/>
        <end position="98"/>
    </location>
</feature>
<evidence type="ECO:0000256" key="1">
    <source>
        <dbReference type="SAM" id="MobiDB-lite"/>
    </source>
</evidence>
<feature type="compositionally biased region" description="Low complexity" evidence="1">
    <location>
        <begin position="1310"/>
        <end position="1323"/>
    </location>
</feature>
<feature type="compositionally biased region" description="Low complexity" evidence="1">
    <location>
        <begin position="1247"/>
        <end position="1278"/>
    </location>
</feature>
<keyword evidence="3" id="KW-1185">Reference proteome</keyword>
<feature type="compositionally biased region" description="Basic and acidic residues" evidence="1">
    <location>
        <begin position="35"/>
        <end position="70"/>
    </location>
</feature>
<comment type="caution">
    <text evidence="2">The sequence shown here is derived from an EMBL/GenBank/DDBJ whole genome shotgun (WGS) entry which is preliminary data.</text>
</comment>
<feature type="region of interest" description="Disordered" evidence="1">
    <location>
        <begin position="1219"/>
        <end position="1390"/>
    </location>
</feature>
<feature type="region of interest" description="Disordered" evidence="1">
    <location>
        <begin position="254"/>
        <end position="328"/>
    </location>
</feature>
<feature type="compositionally biased region" description="Polar residues" evidence="1">
    <location>
        <begin position="254"/>
        <end position="264"/>
    </location>
</feature>
<dbReference type="PANTHER" id="PTHR34798:SF2">
    <property type="entry name" value="PROTEIN TIME FOR COFFEE"/>
    <property type="match status" value="1"/>
</dbReference>
<feature type="compositionally biased region" description="Polar residues" evidence="1">
    <location>
        <begin position="1007"/>
        <end position="1016"/>
    </location>
</feature>
<proteinExistence type="predicted"/>
<feature type="region of interest" description="Disordered" evidence="1">
    <location>
        <begin position="150"/>
        <end position="239"/>
    </location>
</feature>
<feature type="compositionally biased region" description="Polar residues" evidence="1">
    <location>
        <begin position="894"/>
        <end position="917"/>
    </location>
</feature>
<name>A0AAD3TGG8_NEPGR</name>
<feature type="region of interest" description="Disordered" evidence="1">
    <location>
        <begin position="1"/>
        <end position="124"/>
    </location>
</feature>
<dbReference type="PANTHER" id="PTHR34798">
    <property type="entry name" value="PROTEIN TIME FOR COFFEE"/>
    <property type="match status" value="1"/>
</dbReference>
<feature type="region of interest" description="Disordered" evidence="1">
    <location>
        <begin position="997"/>
        <end position="1016"/>
    </location>
</feature>
<feature type="compositionally biased region" description="Basic and acidic residues" evidence="1">
    <location>
        <begin position="473"/>
        <end position="528"/>
    </location>
</feature>
<feature type="compositionally biased region" description="Polar residues" evidence="1">
    <location>
        <begin position="1285"/>
        <end position="1295"/>
    </location>
</feature>
<feature type="compositionally biased region" description="Basic and acidic residues" evidence="1">
    <location>
        <begin position="269"/>
        <end position="282"/>
    </location>
</feature>
<sequence length="1536" mass="163345">MMDRNRETRRAAMVTTNGFSRRRHRNSSLSDSPEDDRPVDLRETAKLRDRTSKKDRDRDRERDRDRDRSGRTKRFIHGSGGDDFSDESVSGEDEEDPDNGPVRYTSSNQVSTSSLPLSLTNHRKSYPPQAMVFRKTQTWKASDEMIGVSVPRKARSASTKRSHDCWSSGGVGEQIHRQASSSPVRPTMVSAVPVTSPEAAPISLSSSNVSIKKKKIKPNGPKQRPLKSHSKSPSSIQDDIEIEVAEVLYGLMRQSQGPSKQEMISNDVAKLDSNRSSCDSKSRVSSPVSNSPSVPPQLSSVLPQNSSSVATPLTAVAPKSKRPRPVSCQEENSPVLLAMSYPISPIPTVEAVRVSKQDGPPPSFEKNSGSALENGMILHEMMNYHGSHTTLGPQSKSYDDSMLTDVKPLVSESGNRDGVSVKVEDSLSTSLKEAADNRVFSSIARSSSTIIKRGNHKEDKYEIDLMAAPLRSSPEREERTEYGGSEDAQKSMAADEKAGNKPTPIKDDKAVKGDDEFNEEREQKKVRPVDQVADEVDLQKPNPNKDRDINLLLDLEKGSALITVDSNLNHQHLQPVPKASSDDGNTDKTTQSKTLQLQMSISASGWSGGLPSMGYVAPLQGVETLDGGALVPPAIQPPDFLFSQPRTKRCAIHCYIARNIQSHQQFVKMNTLWPSAACSAPLFGAKLCNLNVIPSVDLHGDVAESIINHVQDKGQAVAFFPGQPAGKDKVSQAANKADVAQKRQLLLRQSLLPGAQNNVLHGCTVNFPMGHEHAAAASASACPSSVKSAATSCSSASKSASNSDQMTSLTTTAAVAPVMSFKFPNMPANESQYMAIVGNSPYSFPVPAHVGAPPPYRGSHAQAIPFFNGSFYPSQVLHQSQLQRQLPPPSPHQNTSISSAALSSQKHLQKNLQQRPQGSDADGGCTIPSLQMVPAPKGRTSQFTHHEMGSEDSPSTADSCVSWQNSGVYGQNFALPFHPSNFALVTPSATHGGATNARCNGNGIHGENQQQQQPQTVKRGIECLTPPAFAMSFASINGIAPGIDISTMAQNHAILENLPEAARNNYQIMAAMTAAQAAQQKKDYLPTEDGKARGGHCFNLDDESKALAARTSVSVGQSFAFFARPDMAEKPVSTMTGNNVVDSSAQSLNLMSGTAGTSLSSAPSAIGNAGISNPQQQQMIPVQKQQQFVAAAVAAARSKTPSTCNRSLYTEHLSSPHMASKFSTSLPGFPPTLVQSNSREQSSPWGSSLRAVASQVSSSAAMKSLPQQQSKTQQSHAQVTFGANPKSSIVSQGLQAASGHQALSPPIMVGSPSTSISKSSGGSPRTTASSSAVNKPAQASTTSLHHGKNSPSMPSQNLSSPAGGRNVPSILMSSTSAKLPQQPQLSKQLIQQAQSYSNAYMQAQAPCNTNTSPAASAPSGYHLQRHQSGHQQQQPPLQKSQGFASTFSSGVLSLAPICLTSTGTSDPAKVAAAAAAATSAANCLKGGLPSQGVLHAAQFSGQSPGNVHHLIPAGFPYAHIVPPVPVKSAEQKQPAA</sequence>
<feature type="compositionally biased region" description="Low complexity" evidence="1">
    <location>
        <begin position="1377"/>
        <end position="1390"/>
    </location>
</feature>
<accession>A0AAD3TGG8</accession>
<feature type="compositionally biased region" description="Basic and acidic residues" evidence="1">
    <location>
        <begin position="1"/>
        <end position="10"/>
    </location>
</feature>
<feature type="region of interest" description="Disordered" evidence="1">
    <location>
        <begin position="878"/>
        <end position="959"/>
    </location>
</feature>
<feature type="compositionally biased region" description="Polar residues" evidence="1">
    <location>
        <begin position="1233"/>
        <end position="1246"/>
    </location>
</feature>
<dbReference type="GO" id="GO:0042752">
    <property type="term" value="P:regulation of circadian rhythm"/>
    <property type="evidence" value="ECO:0007669"/>
    <property type="project" value="InterPro"/>
</dbReference>
<evidence type="ECO:0008006" key="4">
    <source>
        <dbReference type="Google" id="ProtNLM"/>
    </source>
</evidence>
<protein>
    <recommendedName>
        <fullName evidence="4">Protein TIME FOR COFFEE-like</fullName>
    </recommendedName>
</protein>
<feature type="compositionally biased region" description="Low complexity" evidence="1">
    <location>
        <begin position="283"/>
        <end position="304"/>
    </location>
</feature>
<reference evidence="2" key="1">
    <citation type="submission" date="2023-05" db="EMBL/GenBank/DDBJ databases">
        <title>Nepenthes gracilis genome sequencing.</title>
        <authorList>
            <person name="Fukushima K."/>
        </authorList>
    </citation>
    <scope>NUCLEOTIDE SEQUENCE</scope>
    <source>
        <strain evidence="2">SING2019-196</strain>
    </source>
</reference>
<evidence type="ECO:0000313" key="2">
    <source>
        <dbReference type="EMBL" id="GMH28476.1"/>
    </source>
</evidence>
<gene>
    <name evidence="2" type="ORF">Nepgr_030319</name>
</gene>
<feature type="region of interest" description="Disordered" evidence="1">
    <location>
        <begin position="462"/>
        <end position="547"/>
    </location>
</feature>
<feature type="compositionally biased region" description="Polar residues" evidence="1">
    <location>
        <begin position="1324"/>
        <end position="1360"/>
    </location>
</feature>
<organism evidence="2 3">
    <name type="scientific">Nepenthes gracilis</name>
    <name type="common">Slender pitcher plant</name>
    <dbReference type="NCBI Taxonomy" id="150966"/>
    <lineage>
        <taxon>Eukaryota</taxon>
        <taxon>Viridiplantae</taxon>
        <taxon>Streptophyta</taxon>
        <taxon>Embryophyta</taxon>
        <taxon>Tracheophyta</taxon>
        <taxon>Spermatophyta</taxon>
        <taxon>Magnoliopsida</taxon>
        <taxon>eudicotyledons</taxon>
        <taxon>Gunneridae</taxon>
        <taxon>Pentapetalae</taxon>
        <taxon>Caryophyllales</taxon>
        <taxon>Nepenthaceae</taxon>
        <taxon>Nepenthes</taxon>
    </lineage>
</organism>
<feature type="compositionally biased region" description="Low complexity" evidence="1">
    <location>
        <begin position="1429"/>
        <end position="1442"/>
    </location>
</feature>
<dbReference type="GO" id="GO:0005634">
    <property type="term" value="C:nucleus"/>
    <property type="evidence" value="ECO:0007669"/>
    <property type="project" value="TreeGrafter"/>
</dbReference>
<feature type="compositionally biased region" description="Polar residues" evidence="1">
    <location>
        <begin position="104"/>
        <end position="120"/>
    </location>
</feature>
<dbReference type="EMBL" id="BSYO01000034">
    <property type="protein sequence ID" value="GMH28476.1"/>
    <property type="molecule type" value="Genomic_DNA"/>
</dbReference>
<dbReference type="InterPro" id="IPR039317">
    <property type="entry name" value="TIC"/>
</dbReference>
<feature type="region of interest" description="Disordered" evidence="1">
    <location>
        <begin position="572"/>
        <end position="593"/>
    </location>
</feature>
<feature type="region of interest" description="Disordered" evidence="1">
    <location>
        <begin position="1407"/>
        <end position="1442"/>
    </location>
</feature>